<dbReference type="Gene3D" id="1.10.1740.10">
    <property type="match status" value="1"/>
</dbReference>
<organism evidence="6 7">
    <name type="scientific">Sanguibacter gelidistatuariae</name>
    <dbReference type="NCBI Taxonomy" id="1814289"/>
    <lineage>
        <taxon>Bacteria</taxon>
        <taxon>Bacillati</taxon>
        <taxon>Actinomycetota</taxon>
        <taxon>Actinomycetes</taxon>
        <taxon>Micrococcales</taxon>
        <taxon>Sanguibacteraceae</taxon>
        <taxon>Sanguibacter</taxon>
    </lineage>
</organism>
<dbReference type="PANTHER" id="PTHR43133:SF46">
    <property type="entry name" value="RNA POLYMERASE SIGMA-70 FACTOR ECF SUBFAMILY"/>
    <property type="match status" value="1"/>
</dbReference>
<evidence type="ECO:0000256" key="4">
    <source>
        <dbReference type="ARBA" id="ARBA00023163"/>
    </source>
</evidence>
<evidence type="ECO:0000256" key="1">
    <source>
        <dbReference type="ARBA" id="ARBA00010641"/>
    </source>
</evidence>
<feature type="domain" description="RNA polymerase sigma factor 70 region 4 type 2" evidence="5">
    <location>
        <begin position="154"/>
        <end position="206"/>
    </location>
</feature>
<dbReference type="SUPFAM" id="SSF88946">
    <property type="entry name" value="Sigma2 domain of RNA polymerase sigma factors"/>
    <property type="match status" value="1"/>
</dbReference>
<dbReference type="Proteomes" id="UP000199039">
    <property type="component" value="Unassembled WGS sequence"/>
</dbReference>
<name>A0A1G6JXQ6_9MICO</name>
<sequence length="220" mass="24914">MEQLLEGRVCVLGFWGKWVVDVSSARFDDHLDDPVVGIGQGEQQRELLTADAQRELFSELYRQMYTELRTYLVRHLDVGLIDDVLAETFLVVWRRWPDLPEDSSGRRAWVYGVLRNKIMQATDMLNRQLRLTWRAGRLLDAEAASDMLGLEALDEARRLLDLLPQGERDALSLMVVAGLTSAETASALGCSVSSVTTRVARARKRLLLILTEQDQGREKA</sequence>
<dbReference type="InterPro" id="IPR013249">
    <property type="entry name" value="RNA_pol_sigma70_r4_t2"/>
</dbReference>
<reference evidence="6 7" key="1">
    <citation type="submission" date="2016-09" db="EMBL/GenBank/DDBJ databases">
        <authorList>
            <person name="Capua I."/>
            <person name="De Benedictis P."/>
            <person name="Joannis T."/>
            <person name="Lombin L.H."/>
            <person name="Cattoli G."/>
        </authorList>
    </citation>
    <scope>NUCLEOTIDE SEQUENCE [LARGE SCALE GENOMIC DNA]</scope>
    <source>
        <strain evidence="6 7">ISLP-3</strain>
    </source>
</reference>
<dbReference type="GO" id="GO:0003677">
    <property type="term" value="F:DNA binding"/>
    <property type="evidence" value="ECO:0007669"/>
    <property type="project" value="InterPro"/>
</dbReference>
<keyword evidence="2" id="KW-0805">Transcription regulation</keyword>
<dbReference type="InterPro" id="IPR036388">
    <property type="entry name" value="WH-like_DNA-bd_sf"/>
</dbReference>
<dbReference type="STRING" id="1814289.SAMN05216410_1444"/>
<dbReference type="Pfam" id="PF08281">
    <property type="entry name" value="Sigma70_r4_2"/>
    <property type="match status" value="1"/>
</dbReference>
<dbReference type="InterPro" id="IPR013325">
    <property type="entry name" value="RNA_pol_sigma_r2"/>
</dbReference>
<protein>
    <submittedName>
        <fullName evidence="6">RNA polymerase sigma-70 factor, ECF subfamily</fullName>
    </submittedName>
</protein>
<dbReference type="SUPFAM" id="SSF88659">
    <property type="entry name" value="Sigma3 and sigma4 domains of RNA polymerase sigma factors"/>
    <property type="match status" value="1"/>
</dbReference>
<keyword evidence="7" id="KW-1185">Reference proteome</keyword>
<dbReference type="PANTHER" id="PTHR43133">
    <property type="entry name" value="RNA POLYMERASE ECF-TYPE SIGMA FACTO"/>
    <property type="match status" value="1"/>
</dbReference>
<dbReference type="GO" id="GO:0006352">
    <property type="term" value="P:DNA-templated transcription initiation"/>
    <property type="evidence" value="ECO:0007669"/>
    <property type="project" value="InterPro"/>
</dbReference>
<dbReference type="EMBL" id="FMYH01000002">
    <property type="protein sequence ID" value="SDC23569.1"/>
    <property type="molecule type" value="Genomic_DNA"/>
</dbReference>
<keyword evidence="4" id="KW-0804">Transcription</keyword>
<dbReference type="InterPro" id="IPR039425">
    <property type="entry name" value="RNA_pol_sigma-70-like"/>
</dbReference>
<comment type="similarity">
    <text evidence="1">Belongs to the sigma-70 factor family. ECF subfamily.</text>
</comment>
<accession>A0A1G6JXQ6</accession>
<keyword evidence="3" id="KW-0731">Sigma factor</keyword>
<proteinExistence type="inferred from homology"/>
<dbReference type="RefSeq" id="WP_093181995.1">
    <property type="nucleotide sequence ID" value="NZ_FMYH01000002.1"/>
</dbReference>
<dbReference type="Gene3D" id="1.10.10.10">
    <property type="entry name" value="Winged helix-like DNA-binding domain superfamily/Winged helix DNA-binding domain"/>
    <property type="match status" value="1"/>
</dbReference>
<dbReference type="CDD" id="cd06171">
    <property type="entry name" value="Sigma70_r4"/>
    <property type="match status" value="1"/>
</dbReference>
<dbReference type="OrthoDB" id="3747638at2"/>
<dbReference type="GO" id="GO:0016987">
    <property type="term" value="F:sigma factor activity"/>
    <property type="evidence" value="ECO:0007669"/>
    <property type="project" value="UniProtKB-KW"/>
</dbReference>
<dbReference type="NCBIfam" id="TIGR02937">
    <property type="entry name" value="sigma70-ECF"/>
    <property type="match status" value="1"/>
</dbReference>
<evidence type="ECO:0000256" key="3">
    <source>
        <dbReference type="ARBA" id="ARBA00023082"/>
    </source>
</evidence>
<evidence type="ECO:0000256" key="2">
    <source>
        <dbReference type="ARBA" id="ARBA00023015"/>
    </source>
</evidence>
<dbReference type="InterPro" id="IPR013324">
    <property type="entry name" value="RNA_pol_sigma_r3/r4-like"/>
</dbReference>
<evidence type="ECO:0000259" key="5">
    <source>
        <dbReference type="Pfam" id="PF08281"/>
    </source>
</evidence>
<dbReference type="AlphaFoldDB" id="A0A1G6JXQ6"/>
<evidence type="ECO:0000313" key="7">
    <source>
        <dbReference type="Proteomes" id="UP000199039"/>
    </source>
</evidence>
<gene>
    <name evidence="6" type="ORF">SAMN05216410_1444</name>
</gene>
<dbReference type="InterPro" id="IPR014284">
    <property type="entry name" value="RNA_pol_sigma-70_dom"/>
</dbReference>
<evidence type="ECO:0000313" key="6">
    <source>
        <dbReference type="EMBL" id="SDC23569.1"/>
    </source>
</evidence>